<dbReference type="InterPro" id="IPR000185">
    <property type="entry name" value="SecA"/>
</dbReference>
<keyword evidence="14 15" id="KW-0472">Membrane</keyword>
<evidence type="ECO:0000256" key="12">
    <source>
        <dbReference type="ARBA" id="ARBA00022967"/>
    </source>
</evidence>
<protein>
    <recommendedName>
        <fullName evidence="15 16">Protein translocase subunit SecA</fullName>
        <ecNumber evidence="15">7.4.2.8</ecNumber>
    </recommendedName>
</protein>
<dbReference type="InterPro" id="IPR036266">
    <property type="entry name" value="SecA_Wing/Scaffold_sf"/>
</dbReference>
<dbReference type="AlphaFoldDB" id="A0A1B8QA74"/>
<feature type="binding site" evidence="15">
    <location>
        <position position="87"/>
    </location>
    <ligand>
        <name>ATP</name>
        <dbReference type="ChEBI" id="CHEBI:30616"/>
    </ligand>
</feature>
<dbReference type="InterPro" id="IPR014018">
    <property type="entry name" value="SecA_motor_DEAD"/>
</dbReference>
<dbReference type="InterPro" id="IPR011115">
    <property type="entry name" value="SecA_DEAD"/>
</dbReference>
<keyword evidence="5 15" id="KW-0963">Cytoplasm</keyword>
<evidence type="ECO:0000259" key="18">
    <source>
        <dbReference type="PROSITE" id="PS51192"/>
    </source>
</evidence>
<dbReference type="Gene3D" id="1.10.3060.10">
    <property type="entry name" value="Helical scaffold and wing domains of SecA"/>
    <property type="match status" value="1"/>
</dbReference>
<dbReference type="CDD" id="cd17928">
    <property type="entry name" value="DEXDc_SecA"/>
    <property type="match status" value="1"/>
</dbReference>
<feature type="binding site" evidence="15">
    <location>
        <position position="512"/>
    </location>
    <ligand>
        <name>ATP</name>
        <dbReference type="ChEBI" id="CHEBI:30616"/>
    </ligand>
</feature>
<dbReference type="Pfam" id="PF07517">
    <property type="entry name" value="SecA_DEAD"/>
    <property type="match status" value="1"/>
</dbReference>
<comment type="catalytic activity">
    <reaction evidence="15">
        <text>ATP + H2O + cellular proteinSide 1 = ADP + phosphate + cellular proteinSide 2.</text>
        <dbReference type="EC" id="7.4.2.8"/>
    </reaction>
</comment>
<dbReference type="InterPro" id="IPR011116">
    <property type="entry name" value="SecA_Wing/Scaffold"/>
</dbReference>
<evidence type="ECO:0000256" key="1">
    <source>
        <dbReference type="ARBA" id="ARBA00001947"/>
    </source>
</evidence>
<dbReference type="Gene3D" id="3.90.1440.10">
    <property type="entry name" value="SecA, preprotein cross-linking domain"/>
    <property type="match status" value="1"/>
</dbReference>
<feature type="binding site" evidence="15">
    <location>
        <begin position="105"/>
        <end position="109"/>
    </location>
    <ligand>
        <name>ATP</name>
        <dbReference type="ChEBI" id="CHEBI:30616"/>
    </ligand>
</feature>
<dbReference type="InterPro" id="IPR001650">
    <property type="entry name" value="Helicase_C-like"/>
</dbReference>
<dbReference type="InterPro" id="IPR014001">
    <property type="entry name" value="Helicase_ATP-bd"/>
</dbReference>
<dbReference type="EMBL" id="LZNA01000067">
    <property type="protein sequence ID" value="OBX75954.1"/>
    <property type="molecule type" value="Genomic_DNA"/>
</dbReference>
<dbReference type="PROSITE" id="PS51196">
    <property type="entry name" value="SECA_MOTOR_DEAD"/>
    <property type="match status" value="1"/>
</dbReference>
<dbReference type="SUPFAM" id="SSF81767">
    <property type="entry name" value="Pre-protein crosslinking domain of SecA"/>
    <property type="match status" value="1"/>
</dbReference>
<dbReference type="PROSITE" id="PS51194">
    <property type="entry name" value="HELICASE_CTER"/>
    <property type="match status" value="1"/>
</dbReference>
<dbReference type="PROSITE" id="PS01312">
    <property type="entry name" value="SECA"/>
    <property type="match status" value="1"/>
</dbReference>
<name>A0A1B8QA74_9GAMM</name>
<evidence type="ECO:0000256" key="4">
    <source>
        <dbReference type="ARBA" id="ARBA00022475"/>
    </source>
</evidence>
<dbReference type="FunFam" id="3.40.50.300:FF:000113">
    <property type="entry name" value="Preprotein translocase subunit SecA"/>
    <property type="match status" value="1"/>
</dbReference>
<feature type="domain" description="Helicase C-terminal" evidence="19">
    <location>
        <begin position="437"/>
        <end position="635"/>
    </location>
</feature>
<evidence type="ECO:0000256" key="7">
    <source>
        <dbReference type="ARBA" id="ARBA00022723"/>
    </source>
</evidence>
<dbReference type="GO" id="GO:0005886">
    <property type="term" value="C:plasma membrane"/>
    <property type="evidence" value="ECO:0007669"/>
    <property type="project" value="UniProtKB-SubCell"/>
</dbReference>
<dbReference type="FunFam" id="1.10.3060.10:FF:000003">
    <property type="entry name" value="Protein translocase subunit SecA"/>
    <property type="match status" value="1"/>
</dbReference>
<evidence type="ECO:0000256" key="14">
    <source>
        <dbReference type="ARBA" id="ARBA00023136"/>
    </source>
</evidence>
<dbReference type="NCBIfam" id="NF009538">
    <property type="entry name" value="PRK12904.1"/>
    <property type="match status" value="1"/>
</dbReference>
<dbReference type="Gene3D" id="3.40.50.300">
    <property type="entry name" value="P-loop containing nucleotide triphosphate hydrolases"/>
    <property type="match status" value="2"/>
</dbReference>
<dbReference type="PANTHER" id="PTHR30612">
    <property type="entry name" value="SECA INNER MEMBRANE COMPONENT OF SEC PROTEIN SECRETION SYSTEM"/>
    <property type="match status" value="1"/>
</dbReference>
<evidence type="ECO:0000259" key="19">
    <source>
        <dbReference type="PROSITE" id="PS51194"/>
    </source>
</evidence>
<evidence type="ECO:0000256" key="13">
    <source>
        <dbReference type="ARBA" id="ARBA00023010"/>
    </source>
</evidence>
<evidence type="ECO:0000256" key="9">
    <source>
        <dbReference type="ARBA" id="ARBA00022833"/>
    </source>
</evidence>
<keyword evidence="12 15" id="KW-1278">Translocase</keyword>
<dbReference type="GO" id="GO:0008564">
    <property type="term" value="F:protein-exporting ATPase activity"/>
    <property type="evidence" value="ECO:0007669"/>
    <property type="project" value="UniProtKB-EC"/>
</dbReference>
<keyword evidence="10 15" id="KW-0067">ATP-binding</keyword>
<keyword evidence="13 15" id="KW-0811">Translocation</keyword>
<dbReference type="InterPro" id="IPR011130">
    <property type="entry name" value="SecA_preprotein_X-link_dom"/>
</dbReference>
<comment type="function">
    <text evidence="15">Part of the Sec protein translocase complex. Interacts with the SecYEG preprotein conducting channel. Has a central role in coupling the hydrolysis of ATP to the transfer of proteins into and across the cell membrane, serving both as a receptor for the preprotein-SecB complex and as an ATP-driven molecular motor driving the stepwise translocation of polypeptide chains across the membrane.</text>
</comment>
<dbReference type="Pfam" id="PF21090">
    <property type="entry name" value="P-loop_SecA"/>
    <property type="match status" value="1"/>
</dbReference>
<dbReference type="SUPFAM" id="SSF81886">
    <property type="entry name" value="Helical scaffold and wing domains of SecA"/>
    <property type="match status" value="1"/>
</dbReference>
<dbReference type="SMART" id="SM00958">
    <property type="entry name" value="SecA_PP_bind"/>
    <property type="match status" value="1"/>
</dbReference>
<reference evidence="21 22" key="1">
    <citation type="submission" date="2016-06" db="EMBL/GenBank/DDBJ databases">
        <title>Draft genome of Moraxella atlantae CCUG 59586.</title>
        <authorList>
            <person name="Salva-Serra F."/>
            <person name="Engstrom-Jakobsson H."/>
            <person name="Thorell K."/>
            <person name="Gonzales-Siles L."/>
            <person name="Karlsson R."/>
            <person name="Boulund F."/>
            <person name="Engstrand L."/>
            <person name="Kristiansson E."/>
            <person name="Moore E."/>
        </authorList>
    </citation>
    <scope>NUCLEOTIDE SEQUENCE [LARGE SCALE GENOMIC DNA]</scope>
    <source>
        <strain evidence="21 22">CCUG 59586</strain>
    </source>
</reference>
<keyword evidence="22" id="KW-1185">Reference proteome</keyword>
<dbReference type="GO" id="GO:0005829">
    <property type="term" value="C:cytosol"/>
    <property type="evidence" value="ECO:0007669"/>
    <property type="project" value="TreeGrafter"/>
</dbReference>
<keyword evidence="9" id="KW-0862">Zinc</keyword>
<keyword evidence="4 15" id="KW-1003">Cell membrane</keyword>
<dbReference type="FunFam" id="3.90.1440.10:FF:000001">
    <property type="entry name" value="Preprotein translocase subunit SecA"/>
    <property type="match status" value="1"/>
</dbReference>
<feature type="domain" description="Helicase ATP-binding" evidence="18">
    <location>
        <begin position="89"/>
        <end position="270"/>
    </location>
</feature>
<evidence type="ECO:0000256" key="5">
    <source>
        <dbReference type="ARBA" id="ARBA00022490"/>
    </source>
</evidence>
<dbReference type="Proteomes" id="UP000092616">
    <property type="component" value="Unassembled WGS sequence"/>
</dbReference>
<evidence type="ECO:0000313" key="21">
    <source>
        <dbReference type="EMBL" id="OBX75954.1"/>
    </source>
</evidence>
<dbReference type="RefSeq" id="WP_067338455.1">
    <property type="nucleotide sequence ID" value="NZ_LZNA01000067.1"/>
</dbReference>
<feature type="domain" description="SecA family profile" evidence="20">
    <location>
        <begin position="3"/>
        <end position="619"/>
    </location>
</feature>
<evidence type="ECO:0000256" key="11">
    <source>
        <dbReference type="ARBA" id="ARBA00022927"/>
    </source>
</evidence>
<dbReference type="Pfam" id="PF07516">
    <property type="entry name" value="SecA_SW"/>
    <property type="match status" value="1"/>
</dbReference>
<evidence type="ECO:0000256" key="8">
    <source>
        <dbReference type="ARBA" id="ARBA00022741"/>
    </source>
</evidence>
<dbReference type="PRINTS" id="PR00906">
    <property type="entry name" value="SECA"/>
</dbReference>
<dbReference type="EC" id="7.4.2.8" evidence="15"/>
<dbReference type="PANTHER" id="PTHR30612:SF0">
    <property type="entry name" value="CHLOROPLAST PROTEIN-TRANSPORTING ATPASE"/>
    <property type="match status" value="1"/>
</dbReference>
<evidence type="ECO:0000259" key="20">
    <source>
        <dbReference type="PROSITE" id="PS51196"/>
    </source>
</evidence>
<keyword evidence="11 15" id="KW-0653">Protein transport</keyword>
<dbReference type="SUPFAM" id="SSF52540">
    <property type="entry name" value="P-loop containing nucleoside triphosphate hydrolases"/>
    <property type="match status" value="2"/>
</dbReference>
<evidence type="ECO:0000256" key="6">
    <source>
        <dbReference type="ARBA" id="ARBA00022519"/>
    </source>
</evidence>
<gene>
    <name evidence="15" type="primary">secA</name>
    <name evidence="21" type="ORF">A9306_01670</name>
</gene>
<dbReference type="InterPro" id="IPR020937">
    <property type="entry name" value="SecA_CS"/>
</dbReference>
<evidence type="ECO:0000256" key="3">
    <source>
        <dbReference type="ARBA" id="ARBA00022448"/>
    </source>
</evidence>
<dbReference type="GO" id="GO:0043952">
    <property type="term" value="P:protein transport by the Sec complex"/>
    <property type="evidence" value="ECO:0007669"/>
    <property type="project" value="TreeGrafter"/>
</dbReference>
<evidence type="ECO:0000256" key="15">
    <source>
        <dbReference type="HAMAP-Rule" id="MF_01382"/>
    </source>
</evidence>
<organism evidence="21 22">
    <name type="scientific">Faucicola atlantae</name>
    <dbReference type="NCBI Taxonomy" id="34059"/>
    <lineage>
        <taxon>Bacteria</taxon>
        <taxon>Pseudomonadati</taxon>
        <taxon>Pseudomonadota</taxon>
        <taxon>Gammaproteobacteria</taxon>
        <taxon>Moraxellales</taxon>
        <taxon>Moraxellaceae</taxon>
        <taxon>Faucicola</taxon>
    </lineage>
</organism>
<comment type="subcellular location">
    <subcellularLocation>
        <location evidence="15">Cell membrane</location>
        <topology evidence="15">Peripheral membrane protein</topology>
        <orientation evidence="15">Cytoplasmic side</orientation>
    </subcellularLocation>
    <subcellularLocation>
        <location evidence="15">Cytoplasm</location>
    </subcellularLocation>
    <text evidence="15">Distribution is 50-50.</text>
</comment>
<sequence length="943" mass="106550">MLGKMLGKVIGSKNDRELKRMRKLVDKINALEPSISPLSDSDLTQKTAEFKQRYEGGESLDALLPEAFAVCREASRRVLGMRHYDVQLIGGITLHEGKIAEMRTGEGKTLMATLAIYLNAISGKGVHVVTVNDYLAQRDAELNRPLFEFLGLTVGVIYAQQDPQEKFAAYAADITYGTNNEYGFDYLRDNMVERLEDKKQRGLNYCIIDEIDSILIDEARTPLIISGQAEDSAALYTLIDTIIPRLKRSETEEGNRENLEQDFWIDEKNRQIEISEKGYEKIERFLVEKGELGENESLYSAARLPLLAHVQAAIRAHHLFIKNIHYIVQDGEVIIVDENTGRTMPGRRWSEGLHQAVEAKEHVEIQAENQTLATTTFQNYFRLYDKLSGMTGTADTEAAEFKQTYDLDVVVIPTHKPIQRVDLNDQIFLTKMGKYQGIIREIKRIKESHAPILVGTATIEASEVLSELLTAEGIAHNVLNAKQHEREADIIAQAGSPDAVTIATNMAGRGTDIILGGNWQAELAKFDHVTDELRDAYKAEWQARNQQVLAAGGLHIIGSERHESRRIDNQLRGRAGRQGDPGESRFFLSLEDDLMRIFAGDRVVNMMRAMGLKEDEAIEHKMVSRSIENAQSKVENRDFDARKNLLKYDDVANEQRKVIYKQRDELLAQSDLQAAVEGMHTEVYNALIDQFVPPGSVDDQWDIDGLEDELEDNFRLQMPINDWLDADKRLDEVGLRDKIINAALLNYRARREQMGEDTAAYLERVFMLQSLDRHWKEHLNQMDQLRKGIHLRGYAQKNPEQEYKSESFTLFQQMLGAIKSDTVQDLSRVHIPTPEELAELERQRQEQAAAMQMHFEHQEINSLTGEVSVDPDTTTDNQTRANRGGSVNYQFSAPVVLSISGATDANHETDAVQNPYAGLPISRNAPCPCGSGLKYKQCHGKIA</sequence>
<dbReference type="InterPro" id="IPR027417">
    <property type="entry name" value="P-loop_NTPase"/>
</dbReference>
<evidence type="ECO:0000313" key="22">
    <source>
        <dbReference type="Proteomes" id="UP000092616"/>
    </source>
</evidence>
<keyword evidence="8 15" id="KW-0547">Nucleotide-binding</keyword>
<comment type="caution">
    <text evidence="21">The sequence shown here is derived from an EMBL/GenBank/DDBJ whole genome shotgun (WGS) entry which is preliminary data.</text>
</comment>
<evidence type="ECO:0000256" key="2">
    <source>
        <dbReference type="ARBA" id="ARBA00007650"/>
    </source>
</evidence>
<proteinExistence type="inferred from homology"/>
<keyword evidence="7" id="KW-0479">Metal-binding</keyword>
<dbReference type="GO" id="GO:0065002">
    <property type="term" value="P:intracellular protein transmembrane transport"/>
    <property type="evidence" value="ECO:0007669"/>
    <property type="project" value="UniProtKB-UniRule"/>
</dbReference>
<accession>A0A1B8QA74</accession>
<dbReference type="Pfam" id="PF01043">
    <property type="entry name" value="SecA_PP_bind"/>
    <property type="match status" value="1"/>
</dbReference>
<evidence type="ECO:0000256" key="17">
    <source>
        <dbReference type="SAM" id="MobiDB-lite"/>
    </source>
</evidence>
<dbReference type="GO" id="GO:0006605">
    <property type="term" value="P:protein targeting"/>
    <property type="evidence" value="ECO:0007669"/>
    <property type="project" value="UniProtKB-UniRule"/>
</dbReference>
<dbReference type="GO" id="GO:0046872">
    <property type="term" value="F:metal ion binding"/>
    <property type="evidence" value="ECO:0007669"/>
    <property type="project" value="UniProtKB-KW"/>
</dbReference>
<dbReference type="HAMAP" id="MF_01382">
    <property type="entry name" value="SecA"/>
    <property type="match status" value="1"/>
</dbReference>
<dbReference type="CDD" id="cd18803">
    <property type="entry name" value="SF2_C_secA"/>
    <property type="match status" value="1"/>
</dbReference>
<comment type="similarity">
    <text evidence="2 15 16">Belongs to the SecA family.</text>
</comment>
<dbReference type="InterPro" id="IPR036670">
    <property type="entry name" value="SecA_X-link_sf"/>
</dbReference>
<dbReference type="GO" id="GO:0005524">
    <property type="term" value="F:ATP binding"/>
    <property type="evidence" value="ECO:0007669"/>
    <property type="project" value="UniProtKB-UniRule"/>
</dbReference>
<evidence type="ECO:0000256" key="10">
    <source>
        <dbReference type="ARBA" id="ARBA00022840"/>
    </source>
</evidence>
<dbReference type="Pfam" id="PF02810">
    <property type="entry name" value="SEC-C"/>
    <property type="match status" value="1"/>
</dbReference>
<dbReference type="GO" id="GO:0017038">
    <property type="term" value="P:protein import"/>
    <property type="evidence" value="ECO:0007669"/>
    <property type="project" value="InterPro"/>
</dbReference>
<evidence type="ECO:0000256" key="16">
    <source>
        <dbReference type="RuleBase" id="RU003874"/>
    </source>
</evidence>
<dbReference type="SMART" id="SM00957">
    <property type="entry name" value="SecA_DEAD"/>
    <property type="match status" value="1"/>
</dbReference>
<keyword evidence="3 15" id="KW-0813">Transport</keyword>
<dbReference type="InterPro" id="IPR004027">
    <property type="entry name" value="SEC_C_motif"/>
</dbReference>
<dbReference type="GO" id="GO:0031522">
    <property type="term" value="C:cell envelope Sec protein transport complex"/>
    <property type="evidence" value="ECO:0007669"/>
    <property type="project" value="UniProtKB-ARBA"/>
</dbReference>
<comment type="subunit">
    <text evidence="15">Monomer and homodimer. Part of the essential Sec protein translocation apparatus which comprises SecA, SecYEG and auxiliary proteins SecDF-YajC and YidC.</text>
</comment>
<feature type="region of interest" description="Disordered" evidence="17">
    <location>
        <begin position="866"/>
        <end position="886"/>
    </location>
</feature>
<dbReference type="NCBIfam" id="TIGR00963">
    <property type="entry name" value="secA"/>
    <property type="match status" value="1"/>
</dbReference>
<dbReference type="PROSITE" id="PS51192">
    <property type="entry name" value="HELICASE_ATP_BIND_1"/>
    <property type="match status" value="1"/>
</dbReference>
<comment type="cofactor">
    <cofactor evidence="1">
        <name>Zn(2+)</name>
        <dbReference type="ChEBI" id="CHEBI:29105"/>
    </cofactor>
</comment>
<dbReference type="InterPro" id="IPR044722">
    <property type="entry name" value="SecA_SF2_C"/>
</dbReference>
<keyword evidence="6" id="KW-0997">Cell inner membrane</keyword>